<feature type="transmembrane region" description="Helical" evidence="2">
    <location>
        <begin position="80"/>
        <end position="101"/>
    </location>
</feature>
<feature type="region of interest" description="Disordered" evidence="1">
    <location>
        <begin position="116"/>
        <end position="138"/>
    </location>
</feature>
<feature type="compositionally biased region" description="Low complexity" evidence="1">
    <location>
        <begin position="116"/>
        <end position="134"/>
    </location>
</feature>
<comment type="caution">
    <text evidence="4">The sequence shown here is derived from an EMBL/GenBank/DDBJ whole genome shotgun (WGS) entry which is preliminary data.</text>
</comment>
<feature type="compositionally biased region" description="Low complexity" evidence="1">
    <location>
        <begin position="20"/>
        <end position="53"/>
    </location>
</feature>
<gene>
    <name evidence="4" type="ORF">ACFQ3T_22730</name>
</gene>
<accession>A0ABW3QYN6</accession>
<name>A0ABW3QYN6_9PSEU</name>
<feature type="region of interest" description="Disordered" evidence="1">
    <location>
        <begin position="298"/>
        <end position="324"/>
    </location>
</feature>
<dbReference type="RefSeq" id="WP_380725617.1">
    <property type="nucleotide sequence ID" value="NZ_JBHTLK010000132.1"/>
</dbReference>
<sequence length="324" mass="33224">MTYPGDGQSGWGGQPGQGDWGPQDHGYGQPGYTPQGTPQQGIPQQGAPGYPQQGYGGSYGGLGVFSGGEGPPPRKDRKKLWLAFGAAVLVLVAGGVTAYALTRPDKTTTIANTSTATTTTATKSSTTTKTTTSTQAPPTCEAAKPGWNCLAVPALSYSYDVPKGWSPSSAGPTVEGMDDVRLTGLTLTGAYDCGGDEYTRGGAGGVVVPQTDLTAVAKDFATKLGTQYYDSAPQFEVKLGEPKPVKIPGTAGDIEGVQVDASITTSGAECLATKGMVKVLVLKGDTGFHVFMANGDLEGGPATPKPPTEADLQAMVDSVKPLRR</sequence>
<evidence type="ECO:0000256" key="2">
    <source>
        <dbReference type="SAM" id="Phobius"/>
    </source>
</evidence>
<dbReference type="Pfam" id="PF26056">
    <property type="entry name" value="DUF8017"/>
    <property type="match status" value="1"/>
</dbReference>
<evidence type="ECO:0000313" key="5">
    <source>
        <dbReference type="Proteomes" id="UP001597168"/>
    </source>
</evidence>
<evidence type="ECO:0000313" key="4">
    <source>
        <dbReference type="EMBL" id="MFD1149957.1"/>
    </source>
</evidence>
<feature type="region of interest" description="Disordered" evidence="1">
    <location>
        <begin position="1"/>
        <end position="55"/>
    </location>
</feature>
<dbReference type="Proteomes" id="UP001597168">
    <property type="component" value="Unassembled WGS sequence"/>
</dbReference>
<keyword evidence="2" id="KW-0812">Transmembrane</keyword>
<dbReference type="EMBL" id="JBHTLK010000132">
    <property type="protein sequence ID" value="MFD1149957.1"/>
    <property type="molecule type" value="Genomic_DNA"/>
</dbReference>
<keyword evidence="2" id="KW-1133">Transmembrane helix</keyword>
<proteinExistence type="predicted"/>
<feature type="domain" description="DUF8017" evidence="3">
    <location>
        <begin position="141"/>
        <end position="322"/>
    </location>
</feature>
<protein>
    <recommendedName>
        <fullName evidence="3">DUF8017 domain-containing protein</fullName>
    </recommendedName>
</protein>
<keyword evidence="2" id="KW-0472">Membrane</keyword>
<dbReference type="InterPro" id="IPR058330">
    <property type="entry name" value="DUF8017"/>
</dbReference>
<reference evidence="5" key="1">
    <citation type="journal article" date="2019" name="Int. J. Syst. Evol. Microbiol.">
        <title>The Global Catalogue of Microorganisms (GCM) 10K type strain sequencing project: providing services to taxonomists for standard genome sequencing and annotation.</title>
        <authorList>
            <consortium name="The Broad Institute Genomics Platform"/>
            <consortium name="The Broad Institute Genome Sequencing Center for Infectious Disease"/>
            <person name="Wu L."/>
            <person name="Ma J."/>
        </authorList>
    </citation>
    <scope>NUCLEOTIDE SEQUENCE [LARGE SCALE GENOMIC DNA]</scope>
    <source>
        <strain evidence="5">CCUG 60214</strain>
    </source>
</reference>
<feature type="compositionally biased region" description="Gly residues" evidence="1">
    <location>
        <begin position="7"/>
        <end position="19"/>
    </location>
</feature>
<evidence type="ECO:0000259" key="3">
    <source>
        <dbReference type="Pfam" id="PF26056"/>
    </source>
</evidence>
<organism evidence="4 5">
    <name type="scientific">Saccharothrix hoggarensis</name>
    <dbReference type="NCBI Taxonomy" id="913853"/>
    <lineage>
        <taxon>Bacteria</taxon>
        <taxon>Bacillati</taxon>
        <taxon>Actinomycetota</taxon>
        <taxon>Actinomycetes</taxon>
        <taxon>Pseudonocardiales</taxon>
        <taxon>Pseudonocardiaceae</taxon>
        <taxon>Saccharothrix</taxon>
    </lineage>
</organism>
<keyword evidence="5" id="KW-1185">Reference proteome</keyword>
<evidence type="ECO:0000256" key="1">
    <source>
        <dbReference type="SAM" id="MobiDB-lite"/>
    </source>
</evidence>